<evidence type="ECO:0000313" key="1">
    <source>
        <dbReference type="EMBL" id="CAF2114238.1"/>
    </source>
</evidence>
<sequence>MNYISLFYLSFYFYRRLKIIIMSCKMCKFLLNMTMFVHTRLVEVKLHHVFI</sequence>
<dbReference type="EMBL" id="HG994372">
    <property type="protein sequence ID" value="CAF2114238.1"/>
    <property type="molecule type" value="Genomic_DNA"/>
</dbReference>
<dbReference type="AlphaFoldDB" id="A0A816UT05"/>
<gene>
    <name evidence="1" type="ORF">DARMORV10_C08P40630.1</name>
</gene>
<proteinExistence type="predicted"/>
<accession>A0A816UT05</accession>
<name>A0A816UT05_BRANA</name>
<reference evidence="1" key="1">
    <citation type="submission" date="2021-01" db="EMBL/GenBank/DDBJ databases">
        <authorList>
            <consortium name="Genoscope - CEA"/>
            <person name="William W."/>
        </authorList>
    </citation>
    <scope>NUCLEOTIDE SEQUENCE</scope>
</reference>
<protein>
    <submittedName>
        <fullName evidence="1">(rape) hypothetical protein</fullName>
    </submittedName>
</protein>
<organism evidence="1">
    <name type="scientific">Brassica napus</name>
    <name type="common">Rape</name>
    <dbReference type="NCBI Taxonomy" id="3708"/>
    <lineage>
        <taxon>Eukaryota</taxon>
        <taxon>Viridiplantae</taxon>
        <taxon>Streptophyta</taxon>
        <taxon>Embryophyta</taxon>
        <taxon>Tracheophyta</taxon>
        <taxon>Spermatophyta</taxon>
        <taxon>Magnoliopsida</taxon>
        <taxon>eudicotyledons</taxon>
        <taxon>Gunneridae</taxon>
        <taxon>Pentapetalae</taxon>
        <taxon>rosids</taxon>
        <taxon>malvids</taxon>
        <taxon>Brassicales</taxon>
        <taxon>Brassicaceae</taxon>
        <taxon>Brassiceae</taxon>
        <taxon>Brassica</taxon>
    </lineage>
</organism>
<dbReference type="Proteomes" id="UP001295469">
    <property type="component" value="Chromosome C08"/>
</dbReference>